<reference evidence="7" key="1">
    <citation type="submission" date="2022-08" db="EMBL/GenBank/DDBJ databases">
        <title>Genome Sequence of the sulphate-reducing bacterium, Pseudodesulfovibrio portus JCM14722.</title>
        <authorList>
            <person name="Kondo R."/>
            <person name="Kataoka T."/>
        </authorList>
    </citation>
    <scope>NUCLEOTIDE SEQUENCE</scope>
    <source>
        <strain evidence="7">JCM 14722</strain>
    </source>
</reference>
<keyword evidence="8" id="KW-1185">Reference proteome</keyword>
<gene>
    <name evidence="7" type="ORF">JCM14722_07870</name>
</gene>
<feature type="transmembrane region" description="Helical" evidence="5">
    <location>
        <begin position="37"/>
        <end position="55"/>
    </location>
</feature>
<name>A0ABN6RT28_9BACT</name>
<dbReference type="InterPro" id="IPR010920">
    <property type="entry name" value="LSM_dom_sf"/>
</dbReference>
<dbReference type="PANTHER" id="PTHR30566:SF25">
    <property type="entry name" value="INNER MEMBRANE PROTEIN"/>
    <property type="match status" value="1"/>
</dbReference>
<dbReference type="InterPro" id="IPR023408">
    <property type="entry name" value="MscS_beta-dom_sf"/>
</dbReference>
<dbReference type="InterPro" id="IPR006685">
    <property type="entry name" value="MscS_channel_2nd"/>
</dbReference>
<keyword evidence="2 5" id="KW-0812">Transmembrane</keyword>
<evidence type="ECO:0000256" key="5">
    <source>
        <dbReference type="SAM" id="Phobius"/>
    </source>
</evidence>
<dbReference type="PANTHER" id="PTHR30566">
    <property type="entry name" value="YNAI-RELATED MECHANOSENSITIVE ION CHANNEL"/>
    <property type="match status" value="1"/>
</dbReference>
<feature type="domain" description="Mechanosensitive ion channel MscS" evidence="6">
    <location>
        <begin position="209"/>
        <end position="275"/>
    </location>
</feature>
<evidence type="ECO:0000313" key="7">
    <source>
        <dbReference type="EMBL" id="BDQ33245.1"/>
    </source>
</evidence>
<dbReference type="Pfam" id="PF00924">
    <property type="entry name" value="MS_channel_2nd"/>
    <property type="match status" value="1"/>
</dbReference>
<evidence type="ECO:0000256" key="3">
    <source>
        <dbReference type="ARBA" id="ARBA00022989"/>
    </source>
</evidence>
<feature type="transmembrane region" description="Helical" evidence="5">
    <location>
        <begin position="117"/>
        <end position="137"/>
    </location>
</feature>
<dbReference type="Gene3D" id="1.10.287.1260">
    <property type="match status" value="1"/>
</dbReference>
<feature type="transmembrane region" description="Helical" evidence="5">
    <location>
        <begin position="158"/>
        <end position="178"/>
    </location>
</feature>
<dbReference type="Gene3D" id="2.30.30.60">
    <property type="match status" value="1"/>
</dbReference>
<dbReference type="Proteomes" id="UP001061361">
    <property type="component" value="Chromosome"/>
</dbReference>
<organism evidence="7 8">
    <name type="scientific">Pseudodesulfovibrio portus</name>
    <dbReference type="NCBI Taxonomy" id="231439"/>
    <lineage>
        <taxon>Bacteria</taxon>
        <taxon>Pseudomonadati</taxon>
        <taxon>Thermodesulfobacteriota</taxon>
        <taxon>Desulfovibrionia</taxon>
        <taxon>Desulfovibrionales</taxon>
        <taxon>Desulfovibrionaceae</taxon>
    </lineage>
</organism>
<feature type="transmembrane region" description="Helical" evidence="5">
    <location>
        <begin position="76"/>
        <end position="97"/>
    </location>
</feature>
<protein>
    <recommendedName>
        <fullName evidence="6">Mechanosensitive ion channel MscS domain-containing protein</fullName>
    </recommendedName>
</protein>
<dbReference type="EMBL" id="AP026708">
    <property type="protein sequence ID" value="BDQ33245.1"/>
    <property type="molecule type" value="Genomic_DNA"/>
</dbReference>
<evidence type="ECO:0000256" key="2">
    <source>
        <dbReference type="ARBA" id="ARBA00022692"/>
    </source>
</evidence>
<dbReference type="SUPFAM" id="SSF50182">
    <property type="entry name" value="Sm-like ribonucleoproteins"/>
    <property type="match status" value="1"/>
</dbReference>
<accession>A0ABN6RT28</accession>
<evidence type="ECO:0000313" key="8">
    <source>
        <dbReference type="Proteomes" id="UP001061361"/>
    </source>
</evidence>
<keyword evidence="4 5" id="KW-0472">Membrane</keyword>
<evidence type="ECO:0000256" key="4">
    <source>
        <dbReference type="ARBA" id="ARBA00023136"/>
    </source>
</evidence>
<comment type="subcellular location">
    <subcellularLocation>
        <location evidence="1">Membrane</location>
    </subcellularLocation>
</comment>
<proteinExistence type="predicted"/>
<evidence type="ECO:0000259" key="6">
    <source>
        <dbReference type="Pfam" id="PF00924"/>
    </source>
</evidence>
<evidence type="ECO:0000256" key="1">
    <source>
        <dbReference type="ARBA" id="ARBA00004370"/>
    </source>
</evidence>
<feature type="transmembrane region" description="Helical" evidence="5">
    <location>
        <begin position="184"/>
        <end position="204"/>
    </location>
</feature>
<sequence>MPDTTVLWYGTCSAGIVFDLNAEEPEANMQDIEWTGWMMRIGFSLLLAGALAVFFRRLKGGKGNLSEIWKTLSRALQRRVVSIGVAALGCSLAALLLPLVGPGPEGTHTANSLLGSAWVVLAAWGLTVGMSVAGGMIQREYDVGVADNLQARRMHTRIQVLQRIVVVIIWIGAVAGVLMQYDTFRALGTTLLASAGVLSIILGISAQKTFGSIVAGIQIALSQPINLDDVVIVEGEWGRIEEVTFTYVVVRIWDQRRLILPVTYFLEHPFQNWTRKSADITGSVLMHVDYATPLEPLRKEARRICESAGTLWDGKTFVLQVTEAGPEDMTIRVLAGSPDASSAWDLRCMLREGLITFMKDTCPDCLPKRRVVIADSTGTD</sequence>
<keyword evidence="3 5" id="KW-1133">Transmembrane helix</keyword>